<dbReference type="AlphaFoldDB" id="A0A179F5S5"/>
<name>A0A179F5S5_METCM</name>
<evidence type="ECO:0000259" key="1">
    <source>
        <dbReference type="Pfam" id="PF06985"/>
    </source>
</evidence>
<dbReference type="Pfam" id="PF06985">
    <property type="entry name" value="HET"/>
    <property type="match status" value="1"/>
</dbReference>
<dbReference type="InterPro" id="IPR058525">
    <property type="entry name" value="DUF8212"/>
</dbReference>
<dbReference type="PANTHER" id="PTHR10622:SF12">
    <property type="entry name" value="HET DOMAIN-CONTAINING PROTEIN"/>
    <property type="match status" value="1"/>
</dbReference>
<dbReference type="GeneID" id="28849645"/>
<feature type="domain" description="DUF8212" evidence="2">
    <location>
        <begin position="223"/>
        <end position="252"/>
    </location>
</feature>
<evidence type="ECO:0000313" key="4">
    <source>
        <dbReference type="Proteomes" id="UP000078397"/>
    </source>
</evidence>
<comment type="caution">
    <text evidence="3">The sequence shown here is derived from an EMBL/GenBank/DDBJ whole genome shotgun (WGS) entry which is preliminary data.</text>
</comment>
<dbReference type="EMBL" id="LSBJ02000008">
    <property type="protein sequence ID" value="OAQ60523.1"/>
    <property type="molecule type" value="Genomic_DNA"/>
</dbReference>
<organism evidence="3 4">
    <name type="scientific">Pochonia chlamydosporia 170</name>
    <dbReference type="NCBI Taxonomy" id="1380566"/>
    <lineage>
        <taxon>Eukaryota</taxon>
        <taxon>Fungi</taxon>
        <taxon>Dikarya</taxon>
        <taxon>Ascomycota</taxon>
        <taxon>Pezizomycotina</taxon>
        <taxon>Sordariomycetes</taxon>
        <taxon>Hypocreomycetidae</taxon>
        <taxon>Hypocreales</taxon>
        <taxon>Clavicipitaceae</taxon>
        <taxon>Pochonia</taxon>
    </lineage>
</organism>
<dbReference type="STRING" id="1380566.A0A179F5S5"/>
<accession>A0A179F5S5</accession>
<keyword evidence="4" id="KW-1185">Reference proteome</keyword>
<dbReference type="InterPro" id="IPR010730">
    <property type="entry name" value="HET"/>
</dbReference>
<feature type="domain" description="Heterokaryon incompatibility" evidence="1">
    <location>
        <begin position="22"/>
        <end position="109"/>
    </location>
</feature>
<reference evidence="3 4" key="1">
    <citation type="journal article" date="2016" name="PLoS Pathog.">
        <title>Biosynthesis of antibiotic leucinostatins in bio-control fungus Purpureocillium lilacinum and their inhibition on phytophthora revealed by genome mining.</title>
        <authorList>
            <person name="Wang G."/>
            <person name="Liu Z."/>
            <person name="Lin R."/>
            <person name="Li E."/>
            <person name="Mao Z."/>
            <person name="Ling J."/>
            <person name="Yang Y."/>
            <person name="Yin W.B."/>
            <person name="Xie B."/>
        </authorList>
    </citation>
    <scope>NUCLEOTIDE SEQUENCE [LARGE SCALE GENOMIC DNA]</scope>
    <source>
        <strain evidence="3">170</strain>
    </source>
</reference>
<dbReference type="RefSeq" id="XP_018138401.1">
    <property type="nucleotide sequence ID" value="XM_018285651.1"/>
</dbReference>
<evidence type="ECO:0000313" key="3">
    <source>
        <dbReference type="EMBL" id="OAQ60523.1"/>
    </source>
</evidence>
<dbReference type="PANTHER" id="PTHR10622">
    <property type="entry name" value="HET DOMAIN-CONTAINING PROTEIN"/>
    <property type="match status" value="1"/>
</dbReference>
<gene>
    <name evidence="3" type="ORF">VFPPC_06654</name>
</gene>
<dbReference type="Pfam" id="PF26640">
    <property type="entry name" value="DUF8212"/>
    <property type="match status" value="1"/>
</dbReference>
<dbReference type="OrthoDB" id="4955925at2759"/>
<protein>
    <submittedName>
        <fullName evidence="3">Het domain-containing protein</fullName>
    </submittedName>
</protein>
<dbReference type="KEGG" id="pchm:VFPPC_06654"/>
<sequence length="549" mass="63108">MRLINVKTLEIEIFAESTVPDYAILSHTWEDEEVSYQDMSQPGASEKQGFRKLQQACRLASEQQLGYVWADTCCIDKTSSAELSEAINSMFHWYRSAVVCFVYLSDLSSLDHDQGPNYEDLKSCRWFTRGWTLQELIAPATIQFYDKNWTCVGTKQTLDDPLHLITKIDKNVLQDGRRITQFSVAKKMTWASGRQTTRIEDMAYCLLGILDVNMPLLYGEREKAFQRLQEEIVRSTHDMTIFSWKTEDTSVLYSGLFATSPSQFIVHPNMEHFSSTANQEQAEFSVTNKGIKLSSRLVKSPESPLHYILPLPPFDSGPFTKITGIYLQQYSANSFVRANPHRLYESRMGLRPLVTQERVLYALKAVDDNLHESISAPSSFLIDFQLDNHMQIRKVVPDSLWDRHHRRRLFVPPSGSRQAVVFVEIGPRENTPAFSVQRLRTQRRMNCMLLLSFVDGATVSCDYVLLDKSRHGELFIQNVESLTEARSILMFSWKGKDDFRVNMCEEREWSLGKRRFETSLGPGEDTRSPLILRLFERVSRGGPGTCFCM</sequence>
<evidence type="ECO:0000259" key="2">
    <source>
        <dbReference type="Pfam" id="PF26640"/>
    </source>
</evidence>
<proteinExistence type="predicted"/>
<dbReference type="Proteomes" id="UP000078397">
    <property type="component" value="Unassembled WGS sequence"/>
</dbReference>